<organism evidence="2">
    <name type="scientific">Rhizophora mucronata</name>
    <name type="common">Asiatic mangrove</name>
    <dbReference type="NCBI Taxonomy" id="61149"/>
    <lineage>
        <taxon>Eukaryota</taxon>
        <taxon>Viridiplantae</taxon>
        <taxon>Streptophyta</taxon>
        <taxon>Embryophyta</taxon>
        <taxon>Tracheophyta</taxon>
        <taxon>Spermatophyta</taxon>
        <taxon>Magnoliopsida</taxon>
        <taxon>eudicotyledons</taxon>
        <taxon>Gunneridae</taxon>
        <taxon>Pentapetalae</taxon>
        <taxon>rosids</taxon>
        <taxon>fabids</taxon>
        <taxon>Malpighiales</taxon>
        <taxon>Rhizophoraceae</taxon>
        <taxon>Rhizophora</taxon>
    </lineage>
</organism>
<keyword evidence="1" id="KW-0472">Membrane</keyword>
<protein>
    <submittedName>
        <fullName evidence="2">Uncharacterized protein</fullName>
    </submittedName>
</protein>
<evidence type="ECO:0000313" key="2">
    <source>
        <dbReference type="EMBL" id="MBX68446.1"/>
    </source>
</evidence>
<accession>A0A2P2QN51</accession>
<proteinExistence type="predicted"/>
<dbReference type="EMBL" id="GGEC01087962">
    <property type="protein sequence ID" value="MBX68446.1"/>
    <property type="molecule type" value="Transcribed_RNA"/>
</dbReference>
<reference evidence="2" key="1">
    <citation type="submission" date="2018-02" db="EMBL/GenBank/DDBJ databases">
        <title>Rhizophora mucronata_Transcriptome.</title>
        <authorList>
            <person name="Meera S.P."/>
            <person name="Sreeshan A."/>
            <person name="Augustine A."/>
        </authorList>
    </citation>
    <scope>NUCLEOTIDE SEQUENCE</scope>
    <source>
        <tissue evidence="2">Leaf</tissue>
    </source>
</reference>
<keyword evidence="1" id="KW-1133">Transmembrane helix</keyword>
<evidence type="ECO:0000256" key="1">
    <source>
        <dbReference type="SAM" id="Phobius"/>
    </source>
</evidence>
<dbReference type="AlphaFoldDB" id="A0A2P2QN51"/>
<name>A0A2P2QN51_RHIMU</name>
<feature type="transmembrane region" description="Helical" evidence="1">
    <location>
        <begin position="6"/>
        <end position="29"/>
    </location>
</feature>
<sequence>MSFSLGAFISQSDLCFSFHLMTFSFLHFFGRFMTHICY</sequence>
<keyword evidence="1" id="KW-0812">Transmembrane</keyword>